<dbReference type="SMART" id="SM00987">
    <property type="entry name" value="UreE_C"/>
    <property type="match status" value="1"/>
</dbReference>
<dbReference type="NCBIfam" id="TIGR04274">
    <property type="entry name" value="hypoxanDNAglyco"/>
    <property type="match status" value="1"/>
</dbReference>
<dbReference type="Pfam" id="PF03167">
    <property type="entry name" value="UDG"/>
    <property type="match status" value="1"/>
</dbReference>
<dbReference type="Proteomes" id="UP000663637">
    <property type="component" value="Chromosome"/>
</dbReference>
<dbReference type="EC" id="3.2.2.15" evidence="2"/>
<keyword evidence="2" id="KW-0378">Hydrolase</keyword>
<accession>A0ABX7KFV4</accession>
<dbReference type="InterPro" id="IPR005122">
    <property type="entry name" value="Uracil-DNA_glycosylase-like"/>
</dbReference>
<keyword evidence="3" id="KW-1185">Reference proteome</keyword>
<dbReference type="Gene3D" id="3.40.470.10">
    <property type="entry name" value="Uracil-DNA glycosylase-like domain"/>
    <property type="match status" value="1"/>
</dbReference>
<dbReference type="CDD" id="cd10032">
    <property type="entry name" value="UDG-F6_HDG"/>
    <property type="match status" value="1"/>
</dbReference>
<feature type="domain" description="Uracil-DNA glycosylase-like" evidence="1">
    <location>
        <begin position="9"/>
        <end position="160"/>
    </location>
</feature>
<protein>
    <submittedName>
        <fullName evidence="2">DNA-deoxyinosine glycosylase</fullName>
        <ecNumber evidence="2">3.2.2.15</ecNumber>
    </submittedName>
</protein>
<name>A0ABX7KFV4_9SPHN</name>
<sequence length="176" mass="18725">MTARKSAFAPVADPQARVLILGSLPGEASLAARQYYAHPQNRFWHLIGGVTGIDLVALDYDARLAAVQAAGIALWDTVASARRSGSLDSAIRHAEHAPLADLVARLPQLRAVAFNGRKASTIGRPQLARTQLALIDLPSSSPAYAAMPLAEKERLWGKLGEFLTHPLASAPRAPHG</sequence>
<dbReference type="GO" id="GO:0033958">
    <property type="term" value="F:DNA-deoxyinosine glycosylase activity"/>
    <property type="evidence" value="ECO:0007669"/>
    <property type="project" value="UniProtKB-EC"/>
</dbReference>
<evidence type="ECO:0000259" key="1">
    <source>
        <dbReference type="SMART" id="SM00986"/>
    </source>
</evidence>
<organism evidence="2 3">
    <name type="scientific">Tsuneonella flava</name>
    <dbReference type="NCBI Taxonomy" id="2055955"/>
    <lineage>
        <taxon>Bacteria</taxon>
        <taxon>Pseudomonadati</taxon>
        <taxon>Pseudomonadota</taxon>
        <taxon>Alphaproteobacteria</taxon>
        <taxon>Sphingomonadales</taxon>
        <taxon>Erythrobacteraceae</taxon>
        <taxon>Tsuneonella</taxon>
    </lineage>
</organism>
<keyword evidence="2" id="KW-0326">Glycosidase</keyword>
<dbReference type="InterPro" id="IPR026353">
    <property type="entry name" value="Hypoxan-DNA_Glyclase"/>
</dbReference>
<evidence type="ECO:0000313" key="3">
    <source>
        <dbReference type="Proteomes" id="UP000663637"/>
    </source>
</evidence>
<proteinExistence type="predicted"/>
<dbReference type="InterPro" id="IPR036895">
    <property type="entry name" value="Uracil-DNA_glycosylase-like_sf"/>
</dbReference>
<evidence type="ECO:0000313" key="2">
    <source>
        <dbReference type="EMBL" id="QSB46030.1"/>
    </source>
</evidence>
<gene>
    <name evidence="2" type="ORF">IDJ81_04530</name>
</gene>
<dbReference type="SUPFAM" id="SSF52141">
    <property type="entry name" value="Uracil-DNA glycosylase-like"/>
    <property type="match status" value="1"/>
</dbReference>
<dbReference type="SMART" id="SM00986">
    <property type="entry name" value="UDG"/>
    <property type="match status" value="1"/>
</dbReference>
<reference evidence="2 3" key="1">
    <citation type="submission" date="2020-09" db="EMBL/GenBank/DDBJ databases">
        <title>Complete genome sequence of altererythrobacter flavus SS-21NJ, isolated from Dongying oil sludge in Shandong province.</title>
        <authorList>
            <person name="Sun S."/>
            <person name="Zhang Z."/>
        </authorList>
    </citation>
    <scope>NUCLEOTIDE SEQUENCE [LARGE SCALE GENOMIC DNA]</scope>
    <source>
        <strain evidence="2 3">SS-21NJ</strain>
    </source>
</reference>
<dbReference type="EMBL" id="CP061510">
    <property type="protein sequence ID" value="QSB46030.1"/>
    <property type="molecule type" value="Genomic_DNA"/>
</dbReference>